<dbReference type="OrthoDB" id="4078873at2759"/>
<accession>E9EMC5</accession>
<dbReference type="Proteomes" id="UP000002498">
    <property type="component" value="Unassembled WGS sequence"/>
</dbReference>
<feature type="transmembrane region" description="Helical" evidence="8">
    <location>
        <begin position="260"/>
        <end position="282"/>
    </location>
</feature>
<organism evidence="9 10">
    <name type="scientific">Metarhizium robertsii (strain ARSEF 23 / ATCC MYA-3075)</name>
    <name type="common">Metarhizium anisopliae (strain ARSEF 23)</name>
    <dbReference type="NCBI Taxonomy" id="655844"/>
    <lineage>
        <taxon>Eukaryota</taxon>
        <taxon>Fungi</taxon>
        <taxon>Dikarya</taxon>
        <taxon>Ascomycota</taxon>
        <taxon>Pezizomycotina</taxon>
        <taxon>Sordariomycetes</taxon>
        <taxon>Hypocreomycetidae</taxon>
        <taxon>Hypocreales</taxon>
        <taxon>Clavicipitaceae</taxon>
        <taxon>Metarhizium</taxon>
    </lineage>
</organism>
<feature type="transmembrane region" description="Helical" evidence="8">
    <location>
        <begin position="94"/>
        <end position="112"/>
    </location>
</feature>
<feature type="transmembrane region" description="Helical" evidence="8">
    <location>
        <begin position="385"/>
        <end position="406"/>
    </location>
</feature>
<dbReference type="GO" id="GO:0022857">
    <property type="term" value="F:transmembrane transporter activity"/>
    <property type="evidence" value="ECO:0007669"/>
    <property type="project" value="TreeGrafter"/>
</dbReference>
<dbReference type="Gene3D" id="1.20.1250.20">
    <property type="entry name" value="MFS general substrate transporter like domains"/>
    <property type="match status" value="2"/>
</dbReference>
<feature type="transmembrane region" description="Helical" evidence="8">
    <location>
        <begin position="229"/>
        <end position="248"/>
    </location>
</feature>
<keyword evidence="3" id="KW-0813">Transport</keyword>
<gene>
    <name evidence="9" type="ORF">MAA_00307</name>
</gene>
<evidence type="ECO:0000313" key="9">
    <source>
        <dbReference type="EMBL" id="EFZ03233.2"/>
    </source>
</evidence>
<comment type="subcellular location">
    <subcellularLocation>
        <location evidence="1">Membrane</location>
        <topology evidence="1">Multi-pass membrane protein</topology>
    </subcellularLocation>
</comment>
<dbReference type="HOGENOM" id="CLU_012970_1_0_1"/>
<evidence type="ECO:0000256" key="1">
    <source>
        <dbReference type="ARBA" id="ARBA00004141"/>
    </source>
</evidence>
<evidence type="ECO:0000256" key="7">
    <source>
        <dbReference type="SAM" id="MobiDB-lite"/>
    </source>
</evidence>
<dbReference type="PANTHER" id="PTHR23501:SF3">
    <property type="entry name" value="MAJOR FACILITATOR SUPERFAMILY (MFS) PROFILE DOMAIN-CONTAINING PROTEIN"/>
    <property type="match status" value="1"/>
</dbReference>
<dbReference type="EMBL" id="ADNJ02000003">
    <property type="protein sequence ID" value="EFZ03233.2"/>
    <property type="molecule type" value="Genomic_DNA"/>
</dbReference>
<dbReference type="GeneID" id="19254593"/>
<feature type="transmembrane region" description="Helical" evidence="8">
    <location>
        <begin position="452"/>
        <end position="472"/>
    </location>
</feature>
<keyword evidence="4 8" id="KW-0812">Transmembrane</keyword>
<reference evidence="9 10" key="2">
    <citation type="journal article" date="2014" name="Proc. Natl. Acad. Sci. U.S.A.">
        <title>Trajectory and genomic determinants of fungal-pathogen speciation and host adaptation.</title>
        <authorList>
            <person name="Hu X."/>
            <person name="Xiao G."/>
            <person name="Zheng P."/>
            <person name="Shang Y."/>
            <person name="Su Y."/>
            <person name="Zhang X."/>
            <person name="Liu X."/>
            <person name="Zhan S."/>
            <person name="St Leger R.J."/>
            <person name="Wang C."/>
        </authorList>
    </citation>
    <scope>GENOME REANNOTATION</scope>
    <source>
        <strain evidence="10">ARSEF 23 / ATCC MYA-3075</strain>
    </source>
</reference>
<feature type="transmembrane region" description="Helical" evidence="8">
    <location>
        <begin position="478"/>
        <end position="498"/>
    </location>
</feature>
<dbReference type="SUPFAM" id="SSF103473">
    <property type="entry name" value="MFS general substrate transporter"/>
    <property type="match status" value="1"/>
</dbReference>
<evidence type="ECO:0000256" key="6">
    <source>
        <dbReference type="ARBA" id="ARBA00023136"/>
    </source>
</evidence>
<feature type="compositionally biased region" description="Polar residues" evidence="7">
    <location>
        <begin position="45"/>
        <end position="59"/>
    </location>
</feature>
<feature type="transmembrane region" description="Helical" evidence="8">
    <location>
        <begin position="132"/>
        <end position="152"/>
    </location>
</feature>
<evidence type="ECO:0000256" key="3">
    <source>
        <dbReference type="ARBA" id="ARBA00022448"/>
    </source>
</evidence>
<keyword evidence="6 8" id="KW-0472">Membrane</keyword>
<feature type="transmembrane region" description="Helical" evidence="8">
    <location>
        <begin position="193"/>
        <end position="217"/>
    </location>
</feature>
<dbReference type="AlphaFoldDB" id="E9EMC5"/>
<comment type="caution">
    <text evidence="9">The sequence shown here is derived from an EMBL/GenBank/DDBJ whole genome shotgun (WGS) entry which is preliminary data.</text>
</comment>
<feature type="transmembrane region" description="Helical" evidence="8">
    <location>
        <begin position="510"/>
        <end position="529"/>
    </location>
</feature>
<dbReference type="PANTHER" id="PTHR23501">
    <property type="entry name" value="MAJOR FACILITATOR SUPERFAMILY"/>
    <property type="match status" value="1"/>
</dbReference>
<evidence type="ECO:0000256" key="8">
    <source>
        <dbReference type="SAM" id="Phobius"/>
    </source>
</evidence>
<evidence type="ECO:0000256" key="2">
    <source>
        <dbReference type="ARBA" id="ARBA00008335"/>
    </source>
</evidence>
<dbReference type="KEGG" id="maj:MAA_00307"/>
<sequence length="626" mass="68522">MPPRASMMDDDKRSASSCIVETGAMFFLPKIFARADDEPPASGAAFTSPNDKNVADGNNATTVTRTDSSRDDASVEAQAGVLEMEAISKVWSRNHIIIAYVFIWIIYFMDSMHSSMSFTLTAYVTSSFRQHGLTATTNVFANLIGGLFRLPLAKILDIWGRPQGFALVVSFLVIGLVMMAACQNVETYAAAQVFYWIGLIQALYVRFNGIAYTLQVFIADTSELKNRAFFFALTTSPFLITTWASGPAATSFLTGAGWRWAYGTFCIVVPVVCSPILVLFLYNHFKAKKMGALPPRQPSGRTPLQSIKHYLIQFDVVGLLLAAAGMALFLLPFNIYQFQAEQWGSPMIIAMIVVGVVLLVVFALYEKYVAPVQFIPYQLLVDRTVMGACVLGAIGFISFYIWNGFFSSFLQVVVGLTLTEATYVGRTYNMGSCFWALVVGVIIRWSGRFKWLAFYFGVPLMILGIALMIQFRQPGVDVGYVVMCQVFIAVAGGTLVICEQMAVMAAVSHQNVAVALAMLSMFTSIGGAIGSSVSGAIWNGIFPRKVAEYLPPDTKDQAALIVGNLSKQLEYPWGSPAREAIMAAYGDAQRVMLSSATAFVCLSIVAVAVWRDIKVKDFNKVKQTDA</sequence>
<protein>
    <submittedName>
        <fullName evidence="9">Siderophore iron transporter</fullName>
    </submittedName>
</protein>
<proteinExistence type="inferred from homology"/>
<evidence type="ECO:0000256" key="5">
    <source>
        <dbReference type="ARBA" id="ARBA00022989"/>
    </source>
</evidence>
<dbReference type="InterPro" id="IPR036259">
    <property type="entry name" value="MFS_trans_sf"/>
</dbReference>
<dbReference type="RefSeq" id="XP_007816496.2">
    <property type="nucleotide sequence ID" value="XM_007818305.2"/>
</dbReference>
<comment type="similarity">
    <text evidence="2">Belongs to the major facilitator superfamily.</text>
</comment>
<feature type="transmembrane region" description="Helical" evidence="8">
    <location>
        <begin position="426"/>
        <end position="445"/>
    </location>
</feature>
<feature type="region of interest" description="Disordered" evidence="7">
    <location>
        <begin position="39"/>
        <end position="71"/>
    </location>
</feature>
<name>E9EMC5_METRA</name>
<feature type="transmembrane region" description="Helical" evidence="8">
    <location>
        <begin position="343"/>
        <end position="365"/>
    </location>
</feature>
<keyword evidence="10" id="KW-1185">Reference proteome</keyword>
<keyword evidence="5 8" id="KW-1133">Transmembrane helix</keyword>
<evidence type="ECO:0000256" key="4">
    <source>
        <dbReference type="ARBA" id="ARBA00022692"/>
    </source>
</evidence>
<dbReference type="GO" id="GO:0005886">
    <property type="term" value="C:plasma membrane"/>
    <property type="evidence" value="ECO:0007669"/>
    <property type="project" value="TreeGrafter"/>
</dbReference>
<feature type="transmembrane region" description="Helical" evidence="8">
    <location>
        <begin position="310"/>
        <end position="331"/>
    </location>
</feature>
<evidence type="ECO:0000313" key="10">
    <source>
        <dbReference type="Proteomes" id="UP000002498"/>
    </source>
</evidence>
<reference evidence="9 10" key="1">
    <citation type="journal article" date="2011" name="PLoS Genet.">
        <title>Genome sequencing and comparative transcriptomics of the model entomopathogenic fungi Metarhizium anisopliae and M. acridum.</title>
        <authorList>
            <person name="Gao Q."/>
            <person name="Jin K."/>
            <person name="Ying S.H."/>
            <person name="Zhang Y."/>
            <person name="Xiao G."/>
            <person name="Shang Y."/>
            <person name="Duan Z."/>
            <person name="Hu X."/>
            <person name="Xie X.Q."/>
            <person name="Zhou G."/>
            <person name="Peng G."/>
            <person name="Luo Z."/>
            <person name="Huang W."/>
            <person name="Wang B."/>
            <person name="Fang W."/>
            <person name="Wang S."/>
            <person name="Zhong Y."/>
            <person name="Ma L.J."/>
            <person name="St Leger R.J."/>
            <person name="Zhao G.P."/>
            <person name="Pei Y."/>
            <person name="Feng M.G."/>
            <person name="Xia Y."/>
            <person name="Wang C."/>
        </authorList>
    </citation>
    <scope>NUCLEOTIDE SEQUENCE [LARGE SCALE GENOMIC DNA]</scope>
    <source>
        <strain evidence="10">ARSEF 23 / ATCC MYA-3075</strain>
    </source>
</reference>
<dbReference type="FunFam" id="1.20.1250.20:FF:000284">
    <property type="entry name" value="Siderophore iron transporter mirB"/>
    <property type="match status" value="1"/>
</dbReference>
<feature type="transmembrane region" description="Helical" evidence="8">
    <location>
        <begin position="591"/>
        <end position="610"/>
    </location>
</feature>
<feature type="transmembrane region" description="Helical" evidence="8">
    <location>
        <begin position="164"/>
        <end position="181"/>
    </location>
</feature>